<dbReference type="InterPro" id="IPR036271">
    <property type="entry name" value="Tet_transcr_reg_TetR-rel_C_sf"/>
</dbReference>
<evidence type="ECO:0000256" key="3">
    <source>
        <dbReference type="SAM" id="MobiDB-lite"/>
    </source>
</evidence>
<dbReference type="Pfam" id="PF08362">
    <property type="entry name" value="TetR_C_3"/>
    <property type="match status" value="1"/>
</dbReference>
<reference evidence="5 6" key="1">
    <citation type="journal article" date="2013" name="Genome Announc.">
        <title>Complete Genome Sequence of Burkholderia sp. Strain RPE64, Bacterial Symbiont of the Bean Bug Riptortus pedestris.</title>
        <authorList>
            <person name="Shibata T.F."/>
            <person name="Maeda T."/>
            <person name="Nikoh N."/>
            <person name="Yamaguchi K."/>
            <person name="Oshima K."/>
            <person name="Hattori M."/>
            <person name="Nishiyama T."/>
            <person name="Hasebe M."/>
            <person name="Fukatsu T."/>
            <person name="Kikuchi Y."/>
            <person name="Shigenobu S."/>
        </authorList>
    </citation>
    <scope>NUCLEOTIDE SEQUENCE [LARGE SCALE GENOMIC DNA]</scope>
</reference>
<keyword evidence="6" id="KW-1185">Reference proteome</keyword>
<reference evidence="5 6" key="2">
    <citation type="journal article" date="2018" name="Int. J. Syst. Evol. Microbiol.">
        <title>Burkholderia insecticola sp. nov., a gut symbiotic bacterium of the bean bug Riptortus pedestris.</title>
        <authorList>
            <person name="Takeshita K."/>
            <person name="Tamaki H."/>
            <person name="Ohbayashi T."/>
            <person name="Meng X.-Y."/>
            <person name="Sone T."/>
            <person name="Mitani Y."/>
            <person name="Peeters C."/>
            <person name="Kikuchi Y."/>
            <person name="Vandamme P."/>
        </authorList>
    </citation>
    <scope>NUCLEOTIDE SEQUENCE [LARGE SCALE GENOMIC DNA]</scope>
    <source>
        <strain evidence="5">RPE64</strain>
    </source>
</reference>
<evidence type="ECO:0000256" key="2">
    <source>
        <dbReference type="PROSITE-ProRule" id="PRU00335"/>
    </source>
</evidence>
<dbReference type="Pfam" id="PF00440">
    <property type="entry name" value="TetR_N"/>
    <property type="match status" value="1"/>
</dbReference>
<dbReference type="PRINTS" id="PR00455">
    <property type="entry name" value="HTHTETR"/>
</dbReference>
<dbReference type="GO" id="GO:0045892">
    <property type="term" value="P:negative regulation of DNA-templated transcription"/>
    <property type="evidence" value="ECO:0007669"/>
    <property type="project" value="InterPro"/>
</dbReference>
<dbReference type="InterPro" id="IPR013573">
    <property type="entry name" value="Tscrpt_reg_YcdC_C"/>
</dbReference>
<dbReference type="GO" id="GO:0000976">
    <property type="term" value="F:transcription cis-regulatory region binding"/>
    <property type="evidence" value="ECO:0007669"/>
    <property type="project" value="TreeGrafter"/>
</dbReference>
<dbReference type="PANTHER" id="PTHR30055:SF235">
    <property type="entry name" value="TRANSCRIPTIONAL REGULATORY PROTEIN"/>
    <property type="match status" value="1"/>
</dbReference>
<sequence>MTDDPSICEMTKQSAEAGAQASGSPAPPRKPGRPSGAHGEQARTRLLDIALELFARQGIGETTLGAIAREAGVTPAMVHYYFKTRDQLLDMLIDERFVPLRAELGRVFNDPDSAPVETLRAFVETLVATVDKHPWFAALWVREVISEGGLLRQRMAARFGAEHKDRAVERIAQWQKEGKLNPALEPSLVFLSLFGLTVFPLATSRWRGEGERAVGTEQLARHVVALLMNGIKPI</sequence>
<gene>
    <name evidence="5" type="ORF">BRPE64_BCDS03530</name>
</gene>
<dbReference type="SUPFAM" id="SSF48498">
    <property type="entry name" value="Tetracyclin repressor-like, C-terminal domain"/>
    <property type="match status" value="1"/>
</dbReference>
<dbReference type="PATRIC" id="fig|758793.3.peg.3262"/>
<dbReference type="Proteomes" id="UP000013966">
    <property type="component" value="Chromosome 2"/>
</dbReference>
<dbReference type="EMBL" id="AP013059">
    <property type="protein sequence ID" value="BAN25014.1"/>
    <property type="molecule type" value="Genomic_DNA"/>
</dbReference>
<protein>
    <submittedName>
        <fullName evidence="5">Transcriptional regulator TetR family</fullName>
    </submittedName>
</protein>
<dbReference type="HOGENOM" id="CLU_069356_1_1_4"/>
<dbReference type="AlphaFoldDB" id="R4WKN0"/>
<dbReference type="InterPro" id="IPR050109">
    <property type="entry name" value="HTH-type_TetR-like_transc_reg"/>
</dbReference>
<dbReference type="InterPro" id="IPR009057">
    <property type="entry name" value="Homeodomain-like_sf"/>
</dbReference>
<dbReference type="InterPro" id="IPR001647">
    <property type="entry name" value="HTH_TetR"/>
</dbReference>
<feature type="DNA-binding region" description="H-T-H motif" evidence="2">
    <location>
        <begin position="63"/>
        <end position="82"/>
    </location>
</feature>
<feature type="domain" description="HTH tetR-type" evidence="4">
    <location>
        <begin position="40"/>
        <end position="100"/>
    </location>
</feature>
<evidence type="ECO:0000259" key="4">
    <source>
        <dbReference type="PROSITE" id="PS50977"/>
    </source>
</evidence>
<evidence type="ECO:0000256" key="1">
    <source>
        <dbReference type="ARBA" id="ARBA00023125"/>
    </source>
</evidence>
<dbReference type="KEGG" id="buo:BRPE64_BCDS03530"/>
<evidence type="ECO:0000313" key="5">
    <source>
        <dbReference type="EMBL" id="BAN25014.1"/>
    </source>
</evidence>
<dbReference type="PROSITE" id="PS50977">
    <property type="entry name" value="HTH_TETR_2"/>
    <property type="match status" value="1"/>
</dbReference>
<dbReference type="SUPFAM" id="SSF46689">
    <property type="entry name" value="Homeodomain-like"/>
    <property type="match status" value="1"/>
</dbReference>
<proteinExistence type="predicted"/>
<keyword evidence="1 2" id="KW-0238">DNA-binding</keyword>
<accession>R4WKN0</accession>
<feature type="compositionally biased region" description="Low complexity" evidence="3">
    <location>
        <begin position="13"/>
        <end position="24"/>
    </location>
</feature>
<dbReference type="PANTHER" id="PTHR30055">
    <property type="entry name" value="HTH-TYPE TRANSCRIPTIONAL REGULATOR RUTR"/>
    <property type="match status" value="1"/>
</dbReference>
<dbReference type="Gene3D" id="1.10.357.10">
    <property type="entry name" value="Tetracycline Repressor, domain 2"/>
    <property type="match status" value="1"/>
</dbReference>
<feature type="region of interest" description="Disordered" evidence="3">
    <location>
        <begin position="1"/>
        <end position="41"/>
    </location>
</feature>
<evidence type="ECO:0000313" key="6">
    <source>
        <dbReference type="Proteomes" id="UP000013966"/>
    </source>
</evidence>
<dbReference type="GO" id="GO:0003700">
    <property type="term" value="F:DNA-binding transcription factor activity"/>
    <property type="evidence" value="ECO:0007669"/>
    <property type="project" value="TreeGrafter"/>
</dbReference>
<dbReference type="STRING" id="758793.BRPE64_BCDS03530"/>
<name>R4WKN0_9BURK</name>
<organism evidence="5 6">
    <name type="scientific">Caballeronia insecticola</name>
    <dbReference type="NCBI Taxonomy" id="758793"/>
    <lineage>
        <taxon>Bacteria</taxon>
        <taxon>Pseudomonadati</taxon>
        <taxon>Pseudomonadota</taxon>
        <taxon>Betaproteobacteria</taxon>
        <taxon>Burkholderiales</taxon>
        <taxon>Burkholderiaceae</taxon>
        <taxon>Caballeronia</taxon>
    </lineage>
</organism>